<organism evidence="3 4">
    <name type="scientific">Cloeon dipterum</name>
    <dbReference type="NCBI Taxonomy" id="197152"/>
    <lineage>
        <taxon>Eukaryota</taxon>
        <taxon>Metazoa</taxon>
        <taxon>Ecdysozoa</taxon>
        <taxon>Arthropoda</taxon>
        <taxon>Hexapoda</taxon>
        <taxon>Insecta</taxon>
        <taxon>Pterygota</taxon>
        <taxon>Palaeoptera</taxon>
        <taxon>Ephemeroptera</taxon>
        <taxon>Pisciforma</taxon>
        <taxon>Baetidae</taxon>
        <taxon>Cloeon</taxon>
    </lineage>
</organism>
<accession>A0A8S1C0D6</accession>
<dbReference type="AlphaFoldDB" id="A0A8S1C0D6"/>
<feature type="compositionally biased region" description="Polar residues" evidence="1">
    <location>
        <begin position="52"/>
        <end position="71"/>
    </location>
</feature>
<evidence type="ECO:0000313" key="3">
    <source>
        <dbReference type="EMBL" id="CAB3361340.1"/>
    </source>
</evidence>
<evidence type="ECO:0000313" key="4">
    <source>
        <dbReference type="Proteomes" id="UP000494165"/>
    </source>
</evidence>
<reference evidence="3 4" key="1">
    <citation type="submission" date="2020-04" db="EMBL/GenBank/DDBJ databases">
        <authorList>
            <person name="Alioto T."/>
            <person name="Alioto T."/>
            <person name="Gomez Garrido J."/>
        </authorList>
    </citation>
    <scope>NUCLEOTIDE SEQUENCE [LARGE SCALE GENOMIC DNA]</scope>
</reference>
<proteinExistence type="predicted"/>
<evidence type="ECO:0000256" key="1">
    <source>
        <dbReference type="SAM" id="MobiDB-lite"/>
    </source>
</evidence>
<feature type="region of interest" description="Disordered" evidence="1">
    <location>
        <begin position="46"/>
        <end position="86"/>
    </location>
</feature>
<sequence>MHIVALFLVALCTAVFAQQQICGCFTPYPQGSVSVGSWKKLNFDRPSDTIHESSQNSNYYSTQHRPTQGYNNHGYGVADPPSPNCGINERVVNNKCRPIYY</sequence>
<keyword evidence="4" id="KW-1185">Reference proteome</keyword>
<feature type="signal peptide" evidence="2">
    <location>
        <begin position="1"/>
        <end position="17"/>
    </location>
</feature>
<protein>
    <submittedName>
        <fullName evidence="3">Uncharacterized protein</fullName>
    </submittedName>
</protein>
<feature type="chain" id="PRO_5035727166" evidence="2">
    <location>
        <begin position="18"/>
        <end position="101"/>
    </location>
</feature>
<name>A0A8S1C0D6_9INSE</name>
<gene>
    <name evidence="3" type="ORF">CLODIP_2_CD11432</name>
</gene>
<dbReference type="EMBL" id="CADEPI010000005">
    <property type="protein sequence ID" value="CAB3361340.1"/>
    <property type="molecule type" value="Genomic_DNA"/>
</dbReference>
<comment type="caution">
    <text evidence="3">The sequence shown here is derived from an EMBL/GenBank/DDBJ whole genome shotgun (WGS) entry which is preliminary data.</text>
</comment>
<dbReference type="Proteomes" id="UP000494165">
    <property type="component" value="Unassembled WGS sequence"/>
</dbReference>
<keyword evidence="2" id="KW-0732">Signal</keyword>
<evidence type="ECO:0000256" key="2">
    <source>
        <dbReference type="SAM" id="SignalP"/>
    </source>
</evidence>